<dbReference type="EC" id="6.2.1.44" evidence="8"/>
<name>A0A1X4NI58_9RHOB</name>
<dbReference type="InterPro" id="IPR000873">
    <property type="entry name" value="AMP-dep_synth/lig_dom"/>
</dbReference>
<dbReference type="Gene3D" id="3.30.300.30">
    <property type="match status" value="1"/>
</dbReference>
<evidence type="ECO:0000256" key="3">
    <source>
        <dbReference type="ARBA" id="ARBA00011738"/>
    </source>
</evidence>
<dbReference type="GO" id="GO:0031956">
    <property type="term" value="F:medium-chain fatty acid-CoA ligase activity"/>
    <property type="evidence" value="ECO:0007669"/>
    <property type="project" value="TreeGrafter"/>
</dbReference>
<dbReference type="GO" id="GO:0046872">
    <property type="term" value="F:metal ion binding"/>
    <property type="evidence" value="ECO:0007669"/>
    <property type="project" value="UniProtKB-KW"/>
</dbReference>
<dbReference type="OrthoDB" id="9803968at2"/>
<protein>
    <recommendedName>
        <fullName evidence="9">3-methylmercaptopropionyl-CoA ligase</fullName>
        <ecNumber evidence="8">6.2.1.44</ecNumber>
    </recommendedName>
</protein>
<evidence type="ECO:0000256" key="8">
    <source>
        <dbReference type="ARBA" id="ARBA00066616"/>
    </source>
</evidence>
<evidence type="ECO:0000313" key="12">
    <source>
        <dbReference type="EMBL" id="OSQ48172.1"/>
    </source>
</evidence>
<evidence type="ECO:0000259" key="11">
    <source>
        <dbReference type="Pfam" id="PF13193"/>
    </source>
</evidence>
<comment type="similarity">
    <text evidence="2">Belongs to the ATP-dependent AMP-binding enzyme family.</text>
</comment>
<dbReference type="GO" id="GO:0006631">
    <property type="term" value="P:fatty acid metabolic process"/>
    <property type="evidence" value="ECO:0007669"/>
    <property type="project" value="TreeGrafter"/>
</dbReference>
<keyword evidence="4" id="KW-0436">Ligase</keyword>
<dbReference type="PROSITE" id="PS00455">
    <property type="entry name" value="AMP_BINDING"/>
    <property type="match status" value="1"/>
</dbReference>
<dbReference type="FunFam" id="3.30.300.30:FF:000008">
    <property type="entry name" value="2,3-dihydroxybenzoate-AMP ligase"/>
    <property type="match status" value="1"/>
</dbReference>
<sequence>MNIAFWLKRTALAHGERPALFDGTIQVGTYAECHDRAQRVAHWLMGQGISRGDRVALVLPNCPDYLIHLFGIWYAGGIAVPVNAKLHAKEVAWILENAGARLCLSQGKLAEALCDIDVPCAVIEQDTAGLPAAEVAPAVCEASDTAWLFYTSGTTGRPKGVQITHRNLISMSLCYQGDVDAVRADHCAIYAAPMSHGAGLYSLMHVLHGARHVFPPSRGFDPSEVLDLARVHGQAHMFAAPTMVKRLTDFAIATGQDGAGLETVVYAGGPMYEADILRAVTHFGPVFAQIYGQGECPMGITALTKSEVADRQSEGWRARLNSVGRAQSAVDLRIRRQDGSSAAPGEIGEIEVQGDTVMAGYWNAPDARAKTLRDGWLRTGDMGALDDRGYLTLMDRSKDVIISGGSNIYPREVEDVLLQHPAVSEVSVVGQPHPEWGEEVVAFVVFRDGAQCDAEALGAHCLEHIARFKRPKQYHFVGDLPKNNYGKVLKTDLRARLAVR</sequence>
<evidence type="ECO:0000256" key="1">
    <source>
        <dbReference type="ARBA" id="ARBA00001946"/>
    </source>
</evidence>
<dbReference type="Pfam" id="PF13193">
    <property type="entry name" value="AMP-binding_C"/>
    <property type="match status" value="1"/>
</dbReference>
<accession>A0A1X4NI58</accession>
<evidence type="ECO:0000256" key="7">
    <source>
        <dbReference type="ARBA" id="ARBA00051915"/>
    </source>
</evidence>
<evidence type="ECO:0000259" key="10">
    <source>
        <dbReference type="Pfam" id="PF00501"/>
    </source>
</evidence>
<dbReference type="STRING" id="1123756.MGEO_14725"/>
<dbReference type="InterPro" id="IPR042099">
    <property type="entry name" value="ANL_N_sf"/>
</dbReference>
<organism evidence="12 13">
    <name type="scientific">Marivita geojedonensis</name>
    <dbReference type="NCBI Taxonomy" id="1123756"/>
    <lineage>
        <taxon>Bacteria</taxon>
        <taxon>Pseudomonadati</taxon>
        <taxon>Pseudomonadota</taxon>
        <taxon>Alphaproteobacteria</taxon>
        <taxon>Rhodobacterales</taxon>
        <taxon>Roseobacteraceae</taxon>
        <taxon>Marivita</taxon>
    </lineage>
</organism>
<comment type="caution">
    <text evidence="12">The sequence shown here is derived from an EMBL/GenBank/DDBJ whole genome shotgun (WGS) entry which is preliminary data.</text>
</comment>
<reference evidence="12 13" key="1">
    <citation type="submission" date="2014-03" db="EMBL/GenBank/DDBJ databases">
        <title>The draft genome sequence of Marivita geojedonensis KCTC 23882.</title>
        <authorList>
            <person name="Lai Q."/>
            <person name="Shao Z."/>
        </authorList>
    </citation>
    <scope>NUCLEOTIDE SEQUENCE [LARGE SCALE GENOMIC DNA]</scope>
    <source>
        <strain evidence="12 13">DPG-138</strain>
    </source>
</reference>
<evidence type="ECO:0000256" key="4">
    <source>
        <dbReference type="ARBA" id="ARBA00022598"/>
    </source>
</evidence>
<comment type="subunit">
    <text evidence="3">Homodimer.</text>
</comment>
<comment type="catalytic activity">
    <reaction evidence="7">
        <text>3-(methylsulfanyl)propanoate + ATP + CoA = 3-(methylsulfanyl)propanoyl-CoA + AMP + diphosphate</text>
        <dbReference type="Rhea" id="RHEA:43052"/>
        <dbReference type="ChEBI" id="CHEBI:30616"/>
        <dbReference type="ChEBI" id="CHEBI:33019"/>
        <dbReference type="ChEBI" id="CHEBI:49016"/>
        <dbReference type="ChEBI" id="CHEBI:57287"/>
        <dbReference type="ChEBI" id="CHEBI:82815"/>
        <dbReference type="ChEBI" id="CHEBI:456215"/>
        <dbReference type="EC" id="6.2.1.44"/>
    </reaction>
    <physiologicalReaction direction="left-to-right" evidence="7">
        <dbReference type="Rhea" id="RHEA:43053"/>
    </physiologicalReaction>
</comment>
<evidence type="ECO:0000256" key="6">
    <source>
        <dbReference type="ARBA" id="ARBA00022842"/>
    </source>
</evidence>
<dbReference type="Proteomes" id="UP000193926">
    <property type="component" value="Unassembled WGS sequence"/>
</dbReference>
<keyword evidence="13" id="KW-1185">Reference proteome</keyword>
<keyword evidence="5" id="KW-0479">Metal-binding</keyword>
<dbReference type="PANTHER" id="PTHR43201:SF5">
    <property type="entry name" value="MEDIUM-CHAIN ACYL-COA LIGASE ACSF2, MITOCHONDRIAL"/>
    <property type="match status" value="1"/>
</dbReference>
<evidence type="ECO:0000256" key="9">
    <source>
        <dbReference type="ARBA" id="ARBA00067668"/>
    </source>
</evidence>
<dbReference type="AlphaFoldDB" id="A0A1X4NI58"/>
<dbReference type="InterPro" id="IPR045851">
    <property type="entry name" value="AMP-bd_C_sf"/>
</dbReference>
<dbReference type="Pfam" id="PF00501">
    <property type="entry name" value="AMP-binding"/>
    <property type="match status" value="1"/>
</dbReference>
<evidence type="ECO:0000256" key="5">
    <source>
        <dbReference type="ARBA" id="ARBA00022723"/>
    </source>
</evidence>
<comment type="cofactor">
    <cofactor evidence="1">
        <name>Mg(2+)</name>
        <dbReference type="ChEBI" id="CHEBI:18420"/>
    </cofactor>
</comment>
<dbReference type="RefSeq" id="WP_085639418.1">
    <property type="nucleotide sequence ID" value="NZ_JFKC01000017.1"/>
</dbReference>
<keyword evidence="6" id="KW-0460">Magnesium</keyword>
<dbReference type="Gene3D" id="3.40.50.12780">
    <property type="entry name" value="N-terminal domain of ligase-like"/>
    <property type="match status" value="1"/>
</dbReference>
<evidence type="ECO:0000256" key="2">
    <source>
        <dbReference type="ARBA" id="ARBA00006432"/>
    </source>
</evidence>
<evidence type="ECO:0000313" key="13">
    <source>
        <dbReference type="Proteomes" id="UP000193926"/>
    </source>
</evidence>
<proteinExistence type="inferred from homology"/>
<dbReference type="SUPFAM" id="SSF56801">
    <property type="entry name" value="Acetyl-CoA synthetase-like"/>
    <property type="match status" value="1"/>
</dbReference>
<feature type="domain" description="AMP-dependent synthetase/ligase" evidence="10">
    <location>
        <begin position="8"/>
        <end position="362"/>
    </location>
</feature>
<gene>
    <name evidence="12" type="ORF">MGEO_14725</name>
</gene>
<dbReference type="InterPro" id="IPR020845">
    <property type="entry name" value="AMP-binding_CS"/>
</dbReference>
<dbReference type="EMBL" id="JFKC01000017">
    <property type="protein sequence ID" value="OSQ48172.1"/>
    <property type="molecule type" value="Genomic_DNA"/>
</dbReference>
<feature type="domain" description="AMP-binding enzyme C-terminal" evidence="11">
    <location>
        <begin position="412"/>
        <end position="487"/>
    </location>
</feature>
<dbReference type="InterPro" id="IPR025110">
    <property type="entry name" value="AMP-bd_C"/>
</dbReference>
<dbReference type="PANTHER" id="PTHR43201">
    <property type="entry name" value="ACYL-COA SYNTHETASE"/>
    <property type="match status" value="1"/>
</dbReference>